<feature type="region of interest" description="Disordered" evidence="1">
    <location>
        <begin position="73"/>
        <end position="99"/>
    </location>
</feature>
<dbReference type="RefSeq" id="WP_036190470.1">
    <property type="nucleotide sequence ID" value="NZ_AVDA01000047.1"/>
</dbReference>
<evidence type="ECO:0000256" key="2">
    <source>
        <dbReference type="SAM" id="Phobius"/>
    </source>
</evidence>
<keyword evidence="2" id="KW-1133">Transmembrane helix</keyword>
<keyword evidence="2" id="KW-0472">Membrane</keyword>
<name>A0A0A3HTE4_9BACL</name>
<dbReference type="Proteomes" id="UP000030416">
    <property type="component" value="Unassembled WGS sequence"/>
</dbReference>
<organism evidence="3 4">
    <name type="scientific">Ureibacillus manganicus DSM 26584</name>
    <dbReference type="NCBI Taxonomy" id="1384049"/>
    <lineage>
        <taxon>Bacteria</taxon>
        <taxon>Bacillati</taxon>
        <taxon>Bacillota</taxon>
        <taxon>Bacilli</taxon>
        <taxon>Bacillales</taxon>
        <taxon>Caryophanaceae</taxon>
        <taxon>Ureibacillus</taxon>
    </lineage>
</organism>
<proteinExistence type="predicted"/>
<dbReference type="OrthoDB" id="2966642at2"/>
<reference evidence="3 4" key="1">
    <citation type="submission" date="2014-02" db="EMBL/GenBank/DDBJ databases">
        <title>Draft genome sequence of Lysinibacillus manganicus DSM 26584T.</title>
        <authorList>
            <person name="Zhang F."/>
            <person name="Wang G."/>
            <person name="Zhang L."/>
        </authorList>
    </citation>
    <scope>NUCLEOTIDE SEQUENCE [LARGE SCALE GENOMIC DNA]</scope>
    <source>
        <strain evidence="3 4">DSM 26584</strain>
    </source>
</reference>
<comment type="caution">
    <text evidence="3">The sequence shown here is derived from an EMBL/GenBank/DDBJ whole genome shotgun (WGS) entry which is preliminary data.</text>
</comment>
<feature type="transmembrane region" description="Helical" evidence="2">
    <location>
        <begin position="6"/>
        <end position="24"/>
    </location>
</feature>
<keyword evidence="4" id="KW-1185">Reference proteome</keyword>
<accession>A0A0A3HTE4</accession>
<sequence>MADLNLIFLGIGAVALLVALIVLMDKLIKDSGKISGGIIALLVLGAAFIIAGFVTPSETKGIVPVAGETATDNSQVEIGSKEQSKDTEGTPGSKGKDSGVAAMINDDLVINESDPLVIARLLVEHEMAKQVGLSDWEITNNRITSDTNVFNVADYDKPMGDMRKVWIEGNVKATAADDGTTGNVGFTLELYQMREQDPNWYVGNHWGVLIALPVTKQPNYVEDERYFSNSGELIIDEENGGLFSVNVPEYGQSFEEANPDRVTSAEDLIGAWYWREYDDMYMLLRADGSYSYVEKNAAFFVEGIYSVEAINDEYKVRVQYITGEKDSMMTIKLRDKNRLKATEEGYSWDAKRVDATEVERILKGVKGM</sequence>
<keyword evidence="2" id="KW-0812">Transmembrane</keyword>
<feature type="transmembrane region" description="Helical" evidence="2">
    <location>
        <begin position="36"/>
        <end position="54"/>
    </location>
</feature>
<evidence type="ECO:0000256" key="1">
    <source>
        <dbReference type="SAM" id="MobiDB-lite"/>
    </source>
</evidence>
<gene>
    <name evidence="3" type="ORF">CD29_19695</name>
</gene>
<evidence type="ECO:0000313" key="4">
    <source>
        <dbReference type="Proteomes" id="UP000030416"/>
    </source>
</evidence>
<dbReference type="AlphaFoldDB" id="A0A0A3HTE4"/>
<protein>
    <submittedName>
        <fullName evidence="3">Uncharacterized protein</fullName>
    </submittedName>
</protein>
<dbReference type="EMBL" id="JPVN01000047">
    <property type="protein sequence ID" value="KGR73563.1"/>
    <property type="molecule type" value="Genomic_DNA"/>
</dbReference>
<feature type="compositionally biased region" description="Basic and acidic residues" evidence="1">
    <location>
        <begin position="79"/>
        <end position="88"/>
    </location>
</feature>
<evidence type="ECO:0000313" key="3">
    <source>
        <dbReference type="EMBL" id="KGR73563.1"/>
    </source>
</evidence>